<dbReference type="EMBL" id="JAUIZM010000005">
    <property type="protein sequence ID" value="KAK1382392.1"/>
    <property type="molecule type" value="Genomic_DNA"/>
</dbReference>
<proteinExistence type="predicted"/>
<comment type="caution">
    <text evidence="1">The sequence shown here is derived from an EMBL/GenBank/DDBJ whole genome shotgun (WGS) entry which is preliminary data.</text>
</comment>
<accession>A0AAD8ID99</accession>
<evidence type="ECO:0000313" key="1">
    <source>
        <dbReference type="EMBL" id="KAK1382392.1"/>
    </source>
</evidence>
<evidence type="ECO:0000313" key="2">
    <source>
        <dbReference type="Proteomes" id="UP001237642"/>
    </source>
</evidence>
<organism evidence="1 2">
    <name type="scientific">Heracleum sosnowskyi</name>
    <dbReference type="NCBI Taxonomy" id="360622"/>
    <lineage>
        <taxon>Eukaryota</taxon>
        <taxon>Viridiplantae</taxon>
        <taxon>Streptophyta</taxon>
        <taxon>Embryophyta</taxon>
        <taxon>Tracheophyta</taxon>
        <taxon>Spermatophyta</taxon>
        <taxon>Magnoliopsida</taxon>
        <taxon>eudicotyledons</taxon>
        <taxon>Gunneridae</taxon>
        <taxon>Pentapetalae</taxon>
        <taxon>asterids</taxon>
        <taxon>campanulids</taxon>
        <taxon>Apiales</taxon>
        <taxon>Apiaceae</taxon>
        <taxon>Apioideae</taxon>
        <taxon>apioid superclade</taxon>
        <taxon>Tordylieae</taxon>
        <taxon>Tordyliinae</taxon>
        <taxon>Heracleum</taxon>
    </lineage>
</organism>
<dbReference type="AlphaFoldDB" id="A0AAD8ID99"/>
<reference evidence="1" key="2">
    <citation type="submission" date="2023-05" db="EMBL/GenBank/DDBJ databases">
        <authorList>
            <person name="Schelkunov M.I."/>
        </authorList>
    </citation>
    <scope>NUCLEOTIDE SEQUENCE</scope>
    <source>
        <strain evidence="1">Hsosn_3</strain>
        <tissue evidence="1">Leaf</tissue>
    </source>
</reference>
<dbReference type="Proteomes" id="UP001237642">
    <property type="component" value="Unassembled WGS sequence"/>
</dbReference>
<protein>
    <submittedName>
        <fullName evidence="1">Uncharacterized protein</fullName>
    </submittedName>
</protein>
<gene>
    <name evidence="1" type="ORF">POM88_020127</name>
</gene>
<keyword evidence="2" id="KW-1185">Reference proteome</keyword>
<name>A0AAD8ID99_9APIA</name>
<sequence length="105" mass="11643">MVLALAFLGNSASIESTDAFNIHTAATAAVDWAEQHLAPTWCCRRAGESTVGRAVEEMCFYSRVEERCVYSRVRVDDFSCGSGWTGEKPEKNDDMKSILHFCVCV</sequence>
<reference evidence="1" key="1">
    <citation type="submission" date="2023-02" db="EMBL/GenBank/DDBJ databases">
        <title>Genome of toxic invasive species Heracleum sosnowskyi carries increased number of genes despite the absence of recent whole-genome duplications.</title>
        <authorList>
            <person name="Schelkunov M."/>
            <person name="Shtratnikova V."/>
            <person name="Makarenko M."/>
            <person name="Klepikova A."/>
            <person name="Omelchenko D."/>
            <person name="Novikova G."/>
            <person name="Obukhova E."/>
            <person name="Bogdanov V."/>
            <person name="Penin A."/>
            <person name="Logacheva M."/>
        </authorList>
    </citation>
    <scope>NUCLEOTIDE SEQUENCE</scope>
    <source>
        <strain evidence="1">Hsosn_3</strain>
        <tissue evidence="1">Leaf</tissue>
    </source>
</reference>